<dbReference type="NCBIfam" id="NF008955">
    <property type="entry name" value="PRK12297.1"/>
    <property type="match status" value="1"/>
</dbReference>
<keyword evidence="6" id="KW-0378">Hydrolase</keyword>
<dbReference type="PROSITE" id="PS00905">
    <property type="entry name" value="GTP1_OBG"/>
    <property type="match status" value="1"/>
</dbReference>
<dbReference type="PANTHER" id="PTHR11702:SF31">
    <property type="entry name" value="MITOCHONDRIAL RIBOSOME-ASSOCIATED GTPASE 2"/>
    <property type="match status" value="1"/>
</dbReference>
<dbReference type="Pfam" id="PF01926">
    <property type="entry name" value="MMR_HSR1"/>
    <property type="match status" value="1"/>
</dbReference>
<dbReference type="NCBIfam" id="TIGR02729">
    <property type="entry name" value="Obg_CgtA"/>
    <property type="match status" value="1"/>
</dbReference>
<organism evidence="14">
    <name type="scientific">freshwater metagenome</name>
    <dbReference type="NCBI Taxonomy" id="449393"/>
    <lineage>
        <taxon>unclassified sequences</taxon>
        <taxon>metagenomes</taxon>
        <taxon>ecological metagenomes</taxon>
    </lineage>
</organism>
<dbReference type="Pfam" id="PF01018">
    <property type="entry name" value="GTP1_OBG"/>
    <property type="match status" value="1"/>
</dbReference>
<dbReference type="Gene3D" id="2.70.210.12">
    <property type="entry name" value="GTP1/OBG domain"/>
    <property type="match status" value="1"/>
</dbReference>
<dbReference type="EMBL" id="CAEZYY010000005">
    <property type="protein sequence ID" value="CAB4744551.1"/>
    <property type="molecule type" value="Genomic_DNA"/>
</dbReference>
<keyword evidence="3" id="KW-0963">Cytoplasm</keyword>
<evidence type="ECO:0000256" key="2">
    <source>
        <dbReference type="ARBA" id="ARBA00007699"/>
    </source>
</evidence>
<dbReference type="InterPro" id="IPR045086">
    <property type="entry name" value="OBG_GTPase"/>
</dbReference>
<dbReference type="Gene3D" id="3.30.300.350">
    <property type="entry name" value="GTP-binding protein OBG, C-terminal domain"/>
    <property type="match status" value="1"/>
</dbReference>
<keyword evidence="8" id="KW-0342">GTP-binding</keyword>
<dbReference type="FunFam" id="2.70.210.12:FF:000001">
    <property type="entry name" value="GTPase Obg"/>
    <property type="match status" value="1"/>
</dbReference>
<evidence type="ECO:0000313" key="14">
    <source>
        <dbReference type="EMBL" id="CAB4878334.1"/>
    </source>
</evidence>
<dbReference type="CDD" id="cd01898">
    <property type="entry name" value="Obg"/>
    <property type="match status" value="1"/>
</dbReference>
<feature type="domain" description="OCT" evidence="10">
    <location>
        <begin position="335"/>
        <end position="413"/>
    </location>
</feature>
<accession>A0A6J7EBM6</accession>
<feature type="domain" description="OBG-type G" evidence="9">
    <location>
        <begin position="161"/>
        <end position="321"/>
    </location>
</feature>
<dbReference type="InterPro" id="IPR015349">
    <property type="entry name" value="OCT_dom"/>
</dbReference>
<dbReference type="SUPFAM" id="SSF82051">
    <property type="entry name" value="Obg GTP-binding protein N-terminal domain"/>
    <property type="match status" value="1"/>
</dbReference>
<dbReference type="InterPro" id="IPR006074">
    <property type="entry name" value="GTP1-OBG_CS"/>
</dbReference>
<evidence type="ECO:0000259" key="9">
    <source>
        <dbReference type="PROSITE" id="PS51710"/>
    </source>
</evidence>
<dbReference type="SUPFAM" id="SSF52540">
    <property type="entry name" value="P-loop containing nucleoside triphosphate hydrolases"/>
    <property type="match status" value="1"/>
</dbReference>
<dbReference type="HAMAP" id="MF_01454">
    <property type="entry name" value="GTPase_Obg"/>
    <property type="match status" value="1"/>
</dbReference>
<dbReference type="NCBIfam" id="TIGR03595">
    <property type="entry name" value="Obg_CgtA_exten"/>
    <property type="match status" value="1"/>
</dbReference>
<evidence type="ECO:0000256" key="7">
    <source>
        <dbReference type="ARBA" id="ARBA00022842"/>
    </source>
</evidence>
<name>A0A6J7EBM6_9ZZZZ</name>
<evidence type="ECO:0000256" key="1">
    <source>
        <dbReference type="ARBA" id="ARBA00001946"/>
    </source>
</evidence>
<dbReference type="InterPro" id="IPR006169">
    <property type="entry name" value="GTP1_OBG_dom"/>
</dbReference>
<proteinExistence type="inferred from homology"/>
<dbReference type="InterPro" id="IPR006073">
    <property type="entry name" value="GTP-bd"/>
</dbReference>
<dbReference type="GO" id="GO:0005525">
    <property type="term" value="F:GTP binding"/>
    <property type="evidence" value="ECO:0007669"/>
    <property type="project" value="UniProtKB-KW"/>
</dbReference>
<evidence type="ECO:0000259" key="11">
    <source>
        <dbReference type="PROSITE" id="PS51883"/>
    </source>
</evidence>
<sequence length="415" mass="44969">MSAFVDEAQLNLRGGDGGAGCVSMRREGPVAMGGPNGGDGGKGGDVWLVASHNVASLVAFKDYPHRNAGSGVHGMGKDMHGKRGEDLVITVPEGTVVRDLYTGELLADLVGHGDRWMAVAGGRGGRGNAKFLSNSRRAPMFAEQGEEGEQRWFRLELKLMADVALVGFPNAGKSTFISVISAAKPKIANYPFTTLEPHLGVVRMDDQSEFVVADIPGLIEGAAEGKGLGHQFLRHIERARALCLLVDLVNEDGLSPEEQERVLLKELGEYRPELLDRPRIVVGTKADATVEELDGWTGLRMSAATGEGVQGIVYRLADLVKEARADAPEREGFVILRPEPVGFLLERLEEHEFRLSGKEVERVVALNDVTMHESLSFIDMRLKRLGVTRALQRAGAQEGDVIHIGAFSFDYVPDL</sequence>
<dbReference type="GO" id="GO:0003924">
    <property type="term" value="F:GTPase activity"/>
    <property type="evidence" value="ECO:0007669"/>
    <property type="project" value="InterPro"/>
</dbReference>
<dbReference type="EMBL" id="CAEZXX010000006">
    <property type="protein sequence ID" value="CAB4694224.1"/>
    <property type="molecule type" value="Genomic_DNA"/>
</dbReference>
<dbReference type="InterPro" id="IPR031167">
    <property type="entry name" value="G_OBG"/>
</dbReference>
<keyword evidence="4" id="KW-0479">Metal-binding</keyword>
<dbReference type="EMBL" id="CAFBQP010000154">
    <property type="protein sequence ID" value="CAB5068685.1"/>
    <property type="molecule type" value="Genomic_DNA"/>
</dbReference>
<dbReference type="InterPro" id="IPR014100">
    <property type="entry name" value="GTP-bd_Obg/CgtA"/>
</dbReference>
<evidence type="ECO:0000256" key="5">
    <source>
        <dbReference type="ARBA" id="ARBA00022741"/>
    </source>
</evidence>
<dbReference type="InterPro" id="IPR027417">
    <property type="entry name" value="P-loop_NTPase"/>
</dbReference>
<feature type="domain" description="Obg" evidence="11">
    <location>
        <begin position="2"/>
        <end position="160"/>
    </location>
</feature>
<comment type="similarity">
    <text evidence="2">Belongs to the TRAFAC class OBG-HflX-like GTPase superfamily. OBG GTPase family.</text>
</comment>
<evidence type="ECO:0000259" key="10">
    <source>
        <dbReference type="PROSITE" id="PS51881"/>
    </source>
</evidence>
<protein>
    <submittedName>
        <fullName evidence="14">Unannotated protein</fullName>
    </submittedName>
</protein>
<evidence type="ECO:0000313" key="15">
    <source>
        <dbReference type="EMBL" id="CAB5068685.1"/>
    </source>
</evidence>
<dbReference type="Pfam" id="PF09269">
    <property type="entry name" value="DUF1967"/>
    <property type="match status" value="1"/>
</dbReference>
<gene>
    <name evidence="12" type="ORF">UFOPK2602_00193</name>
    <name evidence="13" type="ORF">UFOPK2806_00623</name>
    <name evidence="14" type="ORF">UFOPK3417_01135</name>
    <name evidence="15" type="ORF">UFOPK4306_02477</name>
</gene>
<dbReference type="GO" id="GO:0000287">
    <property type="term" value="F:magnesium ion binding"/>
    <property type="evidence" value="ECO:0007669"/>
    <property type="project" value="InterPro"/>
</dbReference>
<evidence type="ECO:0000313" key="12">
    <source>
        <dbReference type="EMBL" id="CAB4694224.1"/>
    </source>
</evidence>
<evidence type="ECO:0000256" key="8">
    <source>
        <dbReference type="ARBA" id="ARBA00023134"/>
    </source>
</evidence>
<evidence type="ECO:0000256" key="4">
    <source>
        <dbReference type="ARBA" id="ARBA00022723"/>
    </source>
</evidence>
<keyword evidence="7" id="KW-0460">Magnesium</keyword>
<dbReference type="NCBIfam" id="NF008956">
    <property type="entry name" value="PRK12299.1"/>
    <property type="match status" value="1"/>
</dbReference>
<reference evidence="14" key="1">
    <citation type="submission" date="2020-05" db="EMBL/GenBank/DDBJ databases">
        <authorList>
            <person name="Chiriac C."/>
            <person name="Salcher M."/>
            <person name="Ghai R."/>
            <person name="Kavagutti S V."/>
        </authorList>
    </citation>
    <scope>NUCLEOTIDE SEQUENCE</scope>
</reference>
<comment type="cofactor">
    <cofactor evidence="1">
        <name>Mg(2+)</name>
        <dbReference type="ChEBI" id="CHEBI:18420"/>
    </cofactor>
</comment>
<dbReference type="InterPro" id="IPR036346">
    <property type="entry name" value="GTP-bd_prot_GTP1/OBG_C_sf"/>
</dbReference>
<evidence type="ECO:0000313" key="13">
    <source>
        <dbReference type="EMBL" id="CAB4744551.1"/>
    </source>
</evidence>
<keyword evidence="5" id="KW-0547">Nucleotide-binding</keyword>
<dbReference type="SUPFAM" id="SSF102741">
    <property type="entry name" value="Obg GTP-binding protein C-terminal domain"/>
    <property type="match status" value="1"/>
</dbReference>
<dbReference type="InterPro" id="IPR036726">
    <property type="entry name" value="GTP1_OBG_dom_sf"/>
</dbReference>
<evidence type="ECO:0000256" key="6">
    <source>
        <dbReference type="ARBA" id="ARBA00022801"/>
    </source>
</evidence>
<dbReference type="NCBIfam" id="NF008954">
    <property type="entry name" value="PRK12296.1"/>
    <property type="match status" value="1"/>
</dbReference>
<dbReference type="PROSITE" id="PS51881">
    <property type="entry name" value="OCT"/>
    <property type="match status" value="1"/>
</dbReference>
<dbReference type="AlphaFoldDB" id="A0A6J7EBM6"/>
<dbReference type="PRINTS" id="PR00326">
    <property type="entry name" value="GTP1OBG"/>
</dbReference>
<dbReference type="PROSITE" id="PS51710">
    <property type="entry name" value="G_OBG"/>
    <property type="match status" value="1"/>
</dbReference>
<dbReference type="EMBL" id="CAFBLR010000106">
    <property type="protein sequence ID" value="CAB4878334.1"/>
    <property type="molecule type" value="Genomic_DNA"/>
</dbReference>
<dbReference type="PROSITE" id="PS51883">
    <property type="entry name" value="OBG"/>
    <property type="match status" value="1"/>
</dbReference>
<dbReference type="Gene3D" id="3.40.50.300">
    <property type="entry name" value="P-loop containing nucleotide triphosphate hydrolases"/>
    <property type="match status" value="1"/>
</dbReference>
<evidence type="ECO:0000256" key="3">
    <source>
        <dbReference type="ARBA" id="ARBA00022490"/>
    </source>
</evidence>
<dbReference type="PANTHER" id="PTHR11702">
    <property type="entry name" value="DEVELOPMENTALLY REGULATED GTP-BINDING PROTEIN-RELATED"/>
    <property type="match status" value="1"/>
</dbReference>